<gene>
    <name evidence="1" type="ORF">pdam_00018271</name>
</gene>
<dbReference type="AlphaFoldDB" id="A0A3M6UB27"/>
<evidence type="ECO:0000313" key="2">
    <source>
        <dbReference type="Proteomes" id="UP000275408"/>
    </source>
</evidence>
<organism evidence="1 2">
    <name type="scientific">Pocillopora damicornis</name>
    <name type="common">Cauliflower coral</name>
    <name type="synonym">Millepora damicornis</name>
    <dbReference type="NCBI Taxonomy" id="46731"/>
    <lineage>
        <taxon>Eukaryota</taxon>
        <taxon>Metazoa</taxon>
        <taxon>Cnidaria</taxon>
        <taxon>Anthozoa</taxon>
        <taxon>Hexacorallia</taxon>
        <taxon>Scleractinia</taxon>
        <taxon>Astrocoeniina</taxon>
        <taxon>Pocilloporidae</taxon>
        <taxon>Pocillopora</taxon>
    </lineage>
</organism>
<evidence type="ECO:0000313" key="1">
    <source>
        <dbReference type="EMBL" id="RMX50749.1"/>
    </source>
</evidence>
<proteinExistence type="predicted"/>
<protein>
    <submittedName>
        <fullName evidence="1">Uncharacterized protein</fullName>
    </submittedName>
</protein>
<comment type="caution">
    <text evidence="1">The sequence shown here is derived from an EMBL/GenBank/DDBJ whole genome shotgun (WGS) entry which is preliminary data.</text>
</comment>
<sequence length="182" mass="21004">MEMMVDPGASVNLMDERTYRELYKRKVPEANKRRIFSYGSPTPLPVLGTIEAEIFVNTNSTWSTLLPAKALQEFSWVFSMSDWPVISPYSITPESTAKWALRTSKYMYHSSETVGIEDKHVDVPLLKDPKTSTCTGMLEIWKSKINPVLVQRDRTSFYSIDIISLQVHFRLRPSEHKYPLKI</sequence>
<reference evidence="1 2" key="1">
    <citation type="journal article" date="2018" name="Sci. Rep.">
        <title>Comparative analysis of the Pocillopora damicornis genome highlights role of immune system in coral evolution.</title>
        <authorList>
            <person name="Cunning R."/>
            <person name="Bay R.A."/>
            <person name="Gillette P."/>
            <person name="Baker A.C."/>
            <person name="Traylor-Knowles N."/>
        </authorList>
    </citation>
    <scope>NUCLEOTIDE SEQUENCE [LARGE SCALE GENOMIC DNA]</scope>
    <source>
        <strain evidence="1">RSMAS</strain>
        <tissue evidence="1">Whole animal</tissue>
    </source>
</reference>
<dbReference type="EMBL" id="RCHS01001902">
    <property type="protein sequence ID" value="RMX50749.1"/>
    <property type="molecule type" value="Genomic_DNA"/>
</dbReference>
<accession>A0A3M6UB27</accession>
<name>A0A3M6UB27_POCDA</name>
<keyword evidence="2" id="KW-1185">Reference proteome</keyword>
<dbReference type="Proteomes" id="UP000275408">
    <property type="component" value="Unassembled WGS sequence"/>
</dbReference>